<accession>A0A7M7QGM5</accession>
<evidence type="ECO:0000256" key="4">
    <source>
        <dbReference type="ARBA" id="ARBA00022729"/>
    </source>
</evidence>
<dbReference type="Proteomes" id="UP000002358">
    <property type="component" value="Chromosome 4"/>
</dbReference>
<keyword evidence="8 13" id="KW-0401">Integrin</keyword>
<dbReference type="FunCoup" id="A0A7M7QGM5">
    <property type="interactions" value="4"/>
</dbReference>
<dbReference type="GO" id="GO:0033627">
    <property type="term" value="P:cell adhesion mediated by integrin"/>
    <property type="evidence" value="ECO:0007669"/>
    <property type="project" value="TreeGrafter"/>
</dbReference>
<evidence type="ECO:0000256" key="1">
    <source>
        <dbReference type="ARBA" id="ARBA00004479"/>
    </source>
</evidence>
<comment type="subcellular location">
    <subcellularLocation>
        <location evidence="1 13">Membrane</location>
        <topology evidence="1 13">Single-pass type I membrane protein</topology>
    </subcellularLocation>
</comment>
<evidence type="ECO:0000256" key="5">
    <source>
        <dbReference type="ARBA" id="ARBA00022737"/>
    </source>
</evidence>
<dbReference type="InterPro" id="IPR013519">
    <property type="entry name" value="Int_alpha_beta-p"/>
</dbReference>
<dbReference type="Pfam" id="PF20805">
    <property type="entry name" value="Integrin_A_Ig_2"/>
    <property type="match status" value="1"/>
</dbReference>
<reference evidence="15" key="1">
    <citation type="submission" date="2021-01" db="UniProtKB">
        <authorList>
            <consortium name="EnsemblMetazoa"/>
        </authorList>
    </citation>
    <scope>IDENTIFICATION</scope>
</reference>
<dbReference type="GO" id="GO:0007229">
    <property type="term" value="P:integrin-mediated signaling pathway"/>
    <property type="evidence" value="ECO:0007669"/>
    <property type="project" value="UniProtKB-KW"/>
</dbReference>
<evidence type="ECO:0000256" key="2">
    <source>
        <dbReference type="ARBA" id="ARBA00008054"/>
    </source>
</evidence>
<evidence type="ECO:0000313" key="16">
    <source>
        <dbReference type="Proteomes" id="UP000002358"/>
    </source>
</evidence>
<comment type="similarity">
    <text evidence="2 13">Belongs to the integrin alpha chain family.</text>
</comment>
<dbReference type="EnsemblMetazoa" id="XM_031930519">
    <property type="protein sequence ID" value="XP_031786379"/>
    <property type="gene ID" value="LOC103317518"/>
</dbReference>
<keyword evidence="11" id="KW-0325">Glycoprotein</keyword>
<keyword evidence="3 13" id="KW-0812">Transmembrane</keyword>
<dbReference type="InterPro" id="IPR028994">
    <property type="entry name" value="Integrin_alpha_N"/>
</dbReference>
<feature type="signal peptide" evidence="13">
    <location>
        <begin position="1"/>
        <end position="20"/>
    </location>
</feature>
<dbReference type="PANTHER" id="PTHR23220:SF83">
    <property type="entry name" value="INTEGRIN ALPHA-PS3-RELATED"/>
    <property type="match status" value="1"/>
</dbReference>
<evidence type="ECO:0000259" key="14">
    <source>
        <dbReference type="Pfam" id="PF20805"/>
    </source>
</evidence>
<dbReference type="RefSeq" id="XP_031786379.1">
    <property type="nucleotide sequence ID" value="XM_031930519.2"/>
</dbReference>
<dbReference type="GO" id="GO:0005178">
    <property type="term" value="F:integrin binding"/>
    <property type="evidence" value="ECO:0007669"/>
    <property type="project" value="TreeGrafter"/>
</dbReference>
<dbReference type="Gene3D" id="2.130.10.130">
    <property type="entry name" value="Integrin alpha, N-terminal"/>
    <property type="match status" value="1"/>
</dbReference>
<proteinExistence type="inferred from homology"/>
<feature type="repeat" description="FG-GAP" evidence="12">
    <location>
        <begin position="362"/>
        <end position="419"/>
    </location>
</feature>
<dbReference type="InterPro" id="IPR013517">
    <property type="entry name" value="FG-GAP"/>
</dbReference>
<dbReference type="Gene3D" id="1.20.5.930">
    <property type="entry name" value="Bicelle-embedded integrin alpha(iib) transmembrane segment"/>
    <property type="match status" value="1"/>
</dbReference>
<feature type="repeat" description="FG-GAP" evidence="12">
    <location>
        <begin position="29"/>
        <end position="90"/>
    </location>
</feature>
<sequence length="1015" mass="112440">MLFLLALLSTLHLHHHQALGYNVDDKHPKIFSSEAAAGESYFGYSVALYAGGEDSVLLVGAPRANSSFFPGVFEPGAVYRCSPANGSCSEWLIDVSGERQVKDGSWLGASMDLRVPREDESTEARVAICAPRWKKETLYAPKRSYMNGMCFSSGVSRRGTSRRYFPLSKTASQTVSMMDGNNYYDHGMAEAGFSVHWPTNSRLQFALGAPGAAIWSGSSLLLTEKLWDSATDNFEATIPKILGDARFERSDYFGYAITSGQFYEPGEVLYAAGAPRSSRTRGKVFVYQFPSHANRQLLVKDILDGEQYGEYFGSALTACDVNSDGRDDLIIGAPLWSRLSDEGRVYAYVTQGANGRTSFSVQRITGELEESGARFGSALSCLGDLDYDGYADLAVSAPYEDDHRGAIYIFQGRAEGIAERYSQRIRAAELSPRLQGFGQAIARDLQGNLAVGAYLSGHAVLLASRPVLVMSLEVRVSENKYSLLTNQTNLPLEFCSSYDGLNNNAPDVINATFTVQVDKFHHRAIIYEKVAFGDTYRLVGSLTRGQEKCTSIKAYFKKNHQNFIDPIMVKAQVNLTDSSCPNCPVISPQLSKTVDELKLAFLLDCGEDAVCVADLRVVNVTSPDLPTGRFVIGSKPSVNLSLAIENNGEPAYRAQAHVYVPQPIGLARIPPECNEQAQIINRTLELICNVGNPLRDNYTLLLELDMSAIVYEDETQEIQVVLTSQSQDKHFFDNIQTFLISYDVEADVAIVGKSYEDSYALFERDVTEKNYSKHSFDHVYEIQKFGATPIEEARLTLNVPTHWNDSEIARIRHVQGYMEGRKLGCKNVGKEESDSVLILPLNRTLFGEGNNSVTVTSEARAFYVNCTNQDVACQTFLCILGPFVKKNSVAKVTVSMDLELSNNTIEEMKGKDVLLFVSEAFVKITQPNITLESDNKKPNFKQISTIFFRLRQAKEAAIVPLWIIVLSVLLGIVLTTILTALLVKFGFFNRRIKDDLDALKSTDEVNRQSEGIEKF</sequence>
<keyword evidence="9 13" id="KW-0472">Membrane</keyword>
<dbReference type="PROSITE" id="PS51470">
    <property type="entry name" value="FG_GAP"/>
    <property type="match status" value="3"/>
</dbReference>
<evidence type="ECO:0000256" key="10">
    <source>
        <dbReference type="ARBA" id="ARBA00023170"/>
    </source>
</evidence>
<dbReference type="KEGG" id="nvi:103317518"/>
<dbReference type="SMR" id="A0A7M7QGM5"/>
<keyword evidence="7 13" id="KW-1133">Transmembrane helix</keyword>
<dbReference type="InterPro" id="IPR000413">
    <property type="entry name" value="Integrin_alpha"/>
</dbReference>
<evidence type="ECO:0000256" key="6">
    <source>
        <dbReference type="ARBA" id="ARBA00022889"/>
    </source>
</evidence>
<evidence type="ECO:0000256" key="11">
    <source>
        <dbReference type="ARBA" id="ARBA00023180"/>
    </source>
</evidence>
<protein>
    <recommendedName>
        <fullName evidence="14">Integrin alpha second immunoglobulin-like domain-containing protein</fullName>
    </recommendedName>
</protein>
<feature type="transmembrane region" description="Helical" evidence="13">
    <location>
        <begin position="959"/>
        <end position="983"/>
    </location>
</feature>
<dbReference type="SUPFAM" id="SSF69179">
    <property type="entry name" value="Integrin domains"/>
    <property type="match status" value="3"/>
</dbReference>
<dbReference type="GO" id="GO:0007160">
    <property type="term" value="P:cell-matrix adhesion"/>
    <property type="evidence" value="ECO:0007669"/>
    <property type="project" value="TreeGrafter"/>
</dbReference>
<evidence type="ECO:0000256" key="12">
    <source>
        <dbReference type="PROSITE-ProRule" id="PRU00803"/>
    </source>
</evidence>
<keyword evidence="4 13" id="KW-0732">Signal</keyword>
<evidence type="ECO:0000256" key="13">
    <source>
        <dbReference type="RuleBase" id="RU003762"/>
    </source>
</evidence>
<dbReference type="GO" id="GO:0009897">
    <property type="term" value="C:external side of plasma membrane"/>
    <property type="evidence" value="ECO:0007669"/>
    <property type="project" value="TreeGrafter"/>
</dbReference>
<keyword evidence="16" id="KW-1185">Reference proteome</keyword>
<evidence type="ECO:0000256" key="7">
    <source>
        <dbReference type="ARBA" id="ARBA00022989"/>
    </source>
</evidence>
<evidence type="ECO:0000256" key="9">
    <source>
        <dbReference type="ARBA" id="ARBA00023136"/>
    </source>
</evidence>
<dbReference type="Gene3D" id="2.60.40.1510">
    <property type="entry name" value="ntegrin, alpha v. Chain A, domain 3"/>
    <property type="match status" value="1"/>
</dbReference>
<dbReference type="InterPro" id="IPR048285">
    <property type="entry name" value="Integrin_alpha_Ig-like_2"/>
</dbReference>
<keyword evidence="5" id="KW-0677">Repeat</keyword>
<evidence type="ECO:0000313" key="15">
    <source>
        <dbReference type="EnsemblMetazoa" id="XP_031786379"/>
    </source>
</evidence>
<dbReference type="AlphaFoldDB" id="A0A7M7QGM5"/>
<feature type="repeat" description="FG-GAP" evidence="12">
    <location>
        <begin position="298"/>
        <end position="357"/>
    </location>
</feature>
<dbReference type="PRINTS" id="PR01185">
    <property type="entry name" value="INTEGRINA"/>
</dbReference>
<dbReference type="Pfam" id="PF01839">
    <property type="entry name" value="FG-GAP"/>
    <property type="match status" value="2"/>
</dbReference>
<dbReference type="Gene3D" id="2.60.40.1460">
    <property type="entry name" value="Integrin domains. Chain A, domain 2"/>
    <property type="match status" value="1"/>
</dbReference>
<organism evidence="15 16">
    <name type="scientific">Nasonia vitripennis</name>
    <name type="common">Parasitic wasp</name>
    <dbReference type="NCBI Taxonomy" id="7425"/>
    <lineage>
        <taxon>Eukaryota</taxon>
        <taxon>Metazoa</taxon>
        <taxon>Ecdysozoa</taxon>
        <taxon>Arthropoda</taxon>
        <taxon>Hexapoda</taxon>
        <taxon>Insecta</taxon>
        <taxon>Pterygota</taxon>
        <taxon>Neoptera</taxon>
        <taxon>Endopterygota</taxon>
        <taxon>Hymenoptera</taxon>
        <taxon>Apocrita</taxon>
        <taxon>Proctotrupomorpha</taxon>
        <taxon>Chalcidoidea</taxon>
        <taxon>Pteromalidae</taxon>
        <taxon>Pteromalinae</taxon>
        <taxon>Nasonia</taxon>
    </lineage>
</organism>
<evidence type="ECO:0000256" key="8">
    <source>
        <dbReference type="ARBA" id="ARBA00023037"/>
    </source>
</evidence>
<dbReference type="OrthoDB" id="5573735at2759"/>
<dbReference type="GO" id="GO:0008305">
    <property type="term" value="C:integrin complex"/>
    <property type="evidence" value="ECO:0007669"/>
    <property type="project" value="InterPro"/>
</dbReference>
<keyword evidence="10 13" id="KW-0675">Receptor</keyword>
<dbReference type="InParanoid" id="A0A7M7QGM5"/>
<dbReference type="GeneID" id="103317518"/>
<dbReference type="SMART" id="SM00191">
    <property type="entry name" value="Int_alpha"/>
    <property type="match status" value="5"/>
</dbReference>
<dbReference type="SUPFAM" id="SSF69318">
    <property type="entry name" value="Integrin alpha N-terminal domain"/>
    <property type="match status" value="1"/>
</dbReference>
<dbReference type="PANTHER" id="PTHR23220">
    <property type="entry name" value="INTEGRIN ALPHA"/>
    <property type="match status" value="1"/>
</dbReference>
<dbReference type="InterPro" id="IPR032695">
    <property type="entry name" value="Integrin_dom_sf"/>
</dbReference>
<name>A0A7M7QGM5_NASVI</name>
<keyword evidence="6 13" id="KW-0130">Cell adhesion</keyword>
<evidence type="ECO:0000256" key="3">
    <source>
        <dbReference type="ARBA" id="ARBA00022692"/>
    </source>
</evidence>
<feature type="chain" id="PRO_5029942069" description="Integrin alpha second immunoglobulin-like domain-containing protein" evidence="13">
    <location>
        <begin position="21"/>
        <end position="1015"/>
    </location>
</feature>
<dbReference type="GO" id="GO:0007157">
    <property type="term" value="P:heterophilic cell-cell adhesion via plasma membrane cell adhesion molecules"/>
    <property type="evidence" value="ECO:0007669"/>
    <property type="project" value="UniProtKB-ARBA"/>
</dbReference>
<dbReference type="Gene3D" id="2.60.40.1530">
    <property type="entry name" value="ntegrin, alpha v. Chain A, domain 4"/>
    <property type="match status" value="1"/>
</dbReference>
<feature type="domain" description="Integrin alpha second immunoglobulin-like" evidence="14">
    <location>
        <begin position="605"/>
        <end position="729"/>
    </location>
</feature>